<dbReference type="PANTHER" id="PTHR36447">
    <property type="entry name" value="BETA-GALACTOSIDASE GANA"/>
    <property type="match status" value="1"/>
</dbReference>
<keyword evidence="4" id="KW-0479">Metal-binding</keyword>
<evidence type="ECO:0000256" key="10">
    <source>
        <dbReference type="PIRSR" id="PIRSR001084-2"/>
    </source>
</evidence>
<evidence type="ECO:0000313" key="14">
    <source>
        <dbReference type="EMBL" id="QGQ97746.1"/>
    </source>
</evidence>
<feature type="binding site" evidence="10">
    <location>
        <position position="322"/>
    </location>
    <ligand>
        <name>substrate</name>
    </ligand>
</feature>
<evidence type="ECO:0000256" key="7">
    <source>
        <dbReference type="ARBA" id="ARBA00023295"/>
    </source>
</evidence>
<dbReference type="GO" id="GO:0004565">
    <property type="term" value="F:beta-galactosidase activity"/>
    <property type="evidence" value="ECO:0007669"/>
    <property type="project" value="UniProtKB-EC"/>
</dbReference>
<dbReference type="RefSeq" id="WP_155702847.1">
    <property type="nucleotide sequence ID" value="NZ_CP034235.1"/>
</dbReference>
<feature type="domain" description="Beta-galactosidase C-terminal" evidence="13">
    <location>
        <begin position="629"/>
        <end position="684"/>
    </location>
</feature>
<evidence type="ECO:0000256" key="2">
    <source>
        <dbReference type="ARBA" id="ARBA00005940"/>
    </source>
</evidence>
<feature type="active site" description="Nucleophile" evidence="9">
    <location>
        <position position="314"/>
    </location>
</feature>
<dbReference type="InterPro" id="IPR029062">
    <property type="entry name" value="Class_I_gatase-like"/>
</dbReference>
<dbReference type="Gene3D" id="3.20.20.80">
    <property type="entry name" value="Glycosidases"/>
    <property type="match status" value="1"/>
</dbReference>
<dbReference type="Pfam" id="PF08533">
    <property type="entry name" value="Glyco_hydro_42C"/>
    <property type="match status" value="1"/>
</dbReference>
<evidence type="ECO:0000256" key="8">
    <source>
        <dbReference type="PIRNR" id="PIRNR001084"/>
    </source>
</evidence>
<protein>
    <recommendedName>
        <fullName evidence="3 8">Beta-galactosidase</fullName>
        <shortName evidence="8">Beta-gal</shortName>
        <ecNumber evidence="3 8">3.2.1.23</ecNumber>
    </recommendedName>
</protein>
<keyword evidence="5 8" id="KW-0378">Hydrolase</keyword>
<dbReference type="EMBL" id="CP034235">
    <property type="protein sequence ID" value="QGQ97746.1"/>
    <property type="molecule type" value="Genomic_DNA"/>
</dbReference>
<feature type="domain" description="Glycoside hydrolase family 42 N-terminal" evidence="11">
    <location>
        <begin position="16"/>
        <end position="393"/>
    </location>
</feature>
<dbReference type="GO" id="GO:0006012">
    <property type="term" value="P:galactose metabolic process"/>
    <property type="evidence" value="ECO:0007669"/>
    <property type="project" value="InterPro"/>
</dbReference>
<evidence type="ECO:0000313" key="15">
    <source>
        <dbReference type="Proteomes" id="UP000426246"/>
    </source>
</evidence>
<gene>
    <name evidence="14" type="ORF">EHS13_24090</name>
</gene>
<dbReference type="EC" id="3.2.1.23" evidence="3 8"/>
<reference evidence="15" key="1">
    <citation type="submission" date="2018-11" db="EMBL/GenBank/DDBJ databases">
        <title>Complete genome sequence of Paenibacillus sp. ML311-T8.</title>
        <authorList>
            <person name="Nam Y.-D."/>
            <person name="Kang J."/>
            <person name="Chung W.-H."/>
            <person name="Park Y.S."/>
        </authorList>
    </citation>
    <scope>NUCLEOTIDE SEQUENCE [LARGE SCALE GENOMIC DNA]</scope>
    <source>
        <strain evidence="15">ML311-T8</strain>
    </source>
</reference>
<evidence type="ECO:0000256" key="9">
    <source>
        <dbReference type="PIRSR" id="PIRSR001084-1"/>
    </source>
</evidence>
<evidence type="ECO:0000256" key="3">
    <source>
        <dbReference type="ARBA" id="ARBA00012756"/>
    </source>
</evidence>
<evidence type="ECO:0000256" key="4">
    <source>
        <dbReference type="ARBA" id="ARBA00022723"/>
    </source>
</evidence>
<dbReference type="InterPro" id="IPR013529">
    <property type="entry name" value="Glyco_hydro_42_N"/>
</dbReference>
<dbReference type="GO" id="GO:0009341">
    <property type="term" value="C:beta-galactosidase complex"/>
    <property type="evidence" value="ECO:0007669"/>
    <property type="project" value="InterPro"/>
</dbReference>
<keyword evidence="7 8" id="KW-0326">Glycosidase</keyword>
<dbReference type="InterPro" id="IPR013739">
    <property type="entry name" value="Beta_galactosidase_C"/>
</dbReference>
<dbReference type="AlphaFoldDB" id="A0A6B8RQU1"/>
<evidence type="ECO:0000256" key="5">
    <source>
        <dbReference type="ARBA" id="ARBA00022801"/>
    </source>
</evidence>
<keyword evidence="6" id="KW-0862">Zinc</keyword>
<evidence type="ECO:0000259" key="12">
    <source>
        <dbReference type="Pfam" id="PF08532"/>
    </source>
</evidence>
<dbReference type="InterPro" id="IPR013780">
    <property type="entry name" value="Glyco_hydro_b"/>
</dbReference>
<dbReference type="InterPro" id="IPR017853">
    <property type="entry name" value="GH"/>
</dbReference>
<dbReference type="Pfam" id="PF08532">
    <property type="entry name" value="Glyco_hydro_42M"/>
    <property type="match status" value="1"/>
</dbReference>
<dbReference type="OrthoDB" id="9800974at2"/>
<comment type="similarity">
    <text evidence="2 8">Belongs to the glycosyl hydrolase 42 family.</text>
</comment>
<feature type="active site" description="Proton donor" evidence="9">
    <location>
        <position position="152"/>
    </location>
</feature>
<dbReference type="GO" id="GO:0046872">
    <property type="term" value="F:metal ion binding"/>
    <property type="evidence" value="ECO:0007669"/>
    <property type="project" value="UniProtKB-KW"/>
</dbReference>
<keyword evidence="15" id="KW-1185">Reference proteome</keyword>
<dbReference type="KEGG" id="ppsc:EHS13_24090"/>
<comment type="catalytic activity">
    <reaction evidence="1 8">
        <text>Hydrolysis of terminal non-reducing beta-D-galactose residues in beta-D-galactosides.</text>
        <dbReference type="EC" id="3.2.1.23"/>
    </reaction>
</comment>
<dbReference type="Gene3D" id="2.60.40.1180">
    <property type="entry name" value="Golgi alpha-mannosidase II"/>
    <property type="match status" value="1"/>
</dbReference>
<organism evidence="14 15">
    <name type="scientific">Paenibacillus psychroresistens</name>
    <dbReference type="NCBI Taxonomy" id="1778678"/>
    <lineage>
        <taxon>Bacteria</taxon>
        <taxon>Bacillati</taxon>
        <taxon>Bacillota</taxon>
        <taxon>Bacilli</taxon>
        <taxon>Bacillales</taxon>
        <taxon>Paenibacillaceae</taxon>
        <taxon>Paenibacillus</taxon>
    </lineage>
</organism>
<evidence type="ECO:0000259" key="13">
    <source>
        <dbReference type="Pfam" id="PF08533"/>
    </source>
</evidence>
<evidence type="ECO:0000256" key="6">
    <source>
        <dbReference type="ARBA" id="ARBA00022833"/>
    </source>
</evidence>
<proteinExistence type="inferred from homology"/>
<dbReference type="Gene3D" id="3.40.50.880">
    <property type="match status" value="1"/>
</dbReference>
<accession>A0A6B8RQU1</accession>
<name>A0A6B8RQU1_9BACL</name>
<dbReference type="PIRSF" id="PIRSF001084">
    <property type="entry name" value="B-galactosidase"/>
    <property type="match status" value="1"/>
</dbReference>
<evidence type="ECO:0000256" key="1">
    <source>
        <dbReference type="ARBA" id="ARBA00001412"/>
    </source>
</evidence>
<dbReference type="CDD" id="cd03143">
    <property type="entry name" value="A4_beta-galactosidase_middle_domain"/>
    <property type="match status" value="1"/>
</dbReference>
<dbReference type="InterPro" id="IPR003476">
    <property type="entry name" value="Glyco_hydro_42"/>
</dbReference>
<evidence type="ECO:0000259" key="11">
    <source>
        <dbReference type="Pfam" id="PF02449"/>
    </source>
</evidence>
<dbReference type="Proteomes" id="UP000426246">
    <property type="component" value="Chromosome"/>
</dbReference>
<dbReference type="SUPFAM" id="SSF51445">
    <property type="entry name" value="(Trans)glycosidases"/>
    <property type="match status" value="1"/>
</dbReference>
<feature type="binding site" evidence="10">
    <location>
        <position position="151"/>
    </location>
    <ligand>
        <name>substrate</name>
    </ligand>
</feature>
<feature type="domain" description="Beta-galactosidase trimerisation" evidence="12">
    <location>
        <begin position="405"/>
        <end position="613"/>
    </location>
</feature>
<feature type="binding site" evidence="10">
    <location>
        <position position="113"/>
    </location>
    <ligand>
        <name>substrate</name>
    </ligand>
</feature>
<dbReference type="Pfam" id="PF02449">
    <property type="entry name" value="Glyco_hydro_42"/>
    <property type="match status" value="1"/>
</dbReference>
<sequence>MVAKKLTLDTFELGACYYPEQWPEELWADDFRRMKELNFSVIRVAEFAWTIFEPTEGSFQFDLFDRAIDLAHHFGLKVILGTPTATPPVWLTHRYPEVLNVSNEGVTYHHGMRRHYNYSSPIYRSLCARITREMAMHYHNHPAVIGWQIDNELNCEINVFYAEVDHIAFRRWLIEIYKDLTKLNLAWGAVFWNQSYTSWDQVHLTRPSVSDSPNPHQALDEKRFISDNTISFAKLQADILREVAPLQWVTTNGIFGHLDSHKMTNDLLDFISYDSYPLFATTETSSDLNPLQDRKWGLNLSMVRAISAQFCVMEQQSGPGGWVNRIELPSPRPGQMRLWTYQSIAHGADMLLYFRWRTATMGTEIYWHGINDYHNLPNRRVEEVARVGRELASVGKLIVRTSFKADIAIVKDYDNEWDGELDTWHGPMEKKSLVAWYKSLQYRHIPVDILTYRIETTLEDLLQYKTLVYPHPTIMTDECARLFEDYVSQGGTVIFGCRTGYKNIHGHCNMAAFPGPVAELCGITVEDFTLIKGIYKAPPIKWRDQDNIKATHADMFNDIIRVQSPTVEIVAEYAAEYYAGKPALTKNSFGQGFAWYYGAAFNESVVGEIIKSLKLKPPIEAICDVPWQVEVAIRESKESSFIFLLNYSDQAETLFFKQKVYDILNERWLTGEVEIIAFDVIIIKLERQP</sequence>
<dbReference type="InterPro" id="IPR013738">
    <property type="entry name" value="Beta_galactosidase_Trimer"/>
</dbReference>
<dbReference type="PANTHER" id="PTHR36447:SF2">
    <property type="entry name" value="BETA-GALACTOSIDASE YESZ"/>
    <property type="match status" value="1"/>
</dbReference>
<dbReference type="SUPFAM" id="SSF52317">
    <property type="entry name" value="Class I glutamine amidotransferase-like"/>
    <property type="match status" value="1"/>
</dbReference>